<evidence type="ECO:0000256" key="1">
    <source>
        <dbReference type="ARBA" id="ARBA00008517"/>
    </source>
</evidence>
<evidence type="ECO:0000313" key="7">
    <source>
        <dbReference type="EMBL" id="SPQ95459.1"/>
    </source>
</evidence>
<dbReference type="AlphaFoldDB" id="A0A3P3Y5L0"/>
<comment type="similarity">
    <text evidence="1">Belongs to the KIN17 family.</text>
</comment>
<dbReference type="GO" id="GO:0008270">
    <property type="term" value="F:zinc ion binding"/>
    <property type="evidence" value="ECO:0007669"/>
    <property type="project" value="UniProtKB-KW"/>
</dbReference>
<dbReference type="GO" id="GO:0003690">
    <property type="term" value="F:double-stranded DNA binding"/>
    <property type="evidence" value="ECO:0007669"/>
    <property type="project" value="TreeGrafter"/>
</dbReference>
<protein>
    <recommendedName>
        <fullName evidence="6">DNA/RNA-binding protein Kin17 WH-like domain-containing protein</fullName>
    </recommendedName>
</protein>
<dbReference type="SMART" id="SM01253">
    <property type="entry name" value="Kin17_mid"/>
    <property type="match status" value="1"/>
</dbReference>
<feature type="region of interest" description="Disordered" evidence="5">
    <location>
        <begin position="208"/>
        <end position="245"/>
    </location>
</feature>
<keyword evidence="4" id="KW-0862">Zinc</keyword>
<evidence type="ECO:0000256" key="2">
    <source>
        <dbReference type="ARBA" id="ARBA00022723"/>
    </source>
</evidence>
<dbReference type="GO" id="GO:0005634">
    <property type="term" value="C:nucleus"/>
    <property type="evidence" value="ECO:0007669"/>
    <property type="project" value="TreeGrafter"/>
</dbReference>
<evidence type="ECO:0000259" key="6">
    <source>
        <dbReference type="SMART" id="SM01253"/>
    </source>
</evidence>
<accession>A0A3P3Y5L0</accession>
<name>A0A3P3Y5L0_PLABS</name>
<geneLocation type="mitochondrion" evidence="7"/>
<sequence>MGGKHDGFMTPKAIANRIKAKGLLKLRWYCQMCQKSCRDENGFKCHCMSEAHLRQMALFRERPNQIMTDYSRQFEAGFVGILRIRGRQRILANSVYQEYIADRHHIHMKATQWDSLSTFVQYLGRTGQAEVDETERGWYIKYIDRDPKVVARQQAEARSQKIALDDVQLTEKLIERQIEESKHIEKERVAPTELERPSDDAKIQFQLPKEAPAEPQSALPRPPSVFKRPLDVPSTQNAKRPTKRSAVETLMEDIQSRETRTVPQTWLSKGIIVKIMNKTLRDGQFYKQKGEVIEVVEGRAARVRLLESKTVIRVDQTELETVIPAIGGTVRIVDGTRYRGRTGNLASVEADTFSVTVRVDGHDTPGFPYEHISDEGWERSVGNPRSFYIDDNGCPTLSPEDEPEYYYPAVAEDMTIAQDTVDEALLERAKVVYPEIVRRVSQALGKDQNASISLISSTSVSGRYASTCS</sequence>
<dbReference type="InterPro" id="IPR037321">
    <property type="entry name" value="KIN17-like"/>
</dbReference>
<dbReference type="Pfam" id="PF25092">
    <property type="entry name" value="SH3_KIN17_C"/>
    <property type="match status" value="1"/>
</dbReference>
<dbReference type="Gene3D" id="2.30.30.140">
    <property type="match status" value="1"/>
</dbReference>
<evidence type="ECO:0000256" key="3">
    <source>
        <dbReference type="ARBA" id="ARBA00022771"/>
    </source>
</evidence>
<dbReference type="GO" id="GO:0006260">
    <property type="term" value="P:DNA replication"/>
    <property type="evidence" value="ECO:0007669"/>
    <property type="project" value="TreeGrafter"/>
</dbReference>
<dbReference type="InterPro" id="IPR041995">
    <property type="entry name" value="KOW_KIN17"/>
</dbReference>
<feature type="domain" description="DNA/RNA-binding protein Kin17 WH-like" evidence="6">
    <location>
        <begin position="54"/>
        <end position="179"/>
    </location>
</feature>
<keyword evidence="2" id="KW-0479">Metal-binding</keyword>
<dbReference type="InterPro" id="IPR056767">
    <property type="entry name" value="C2H2-Znf_KIN17"/>
</dbReference>
<dbReference type="InterPro" id="IPR014722">
    <property type="entry name" value="Rib_uL2_dom2"/>
</dbReference>
<dbReference type="GO" id="GO:0006974">
    <property type="term" value="P:DNA damage response"/>
    <property type="evidence" value="ECO:0007669"/>
    <property type="project" value="TreeGrafter"/>
</dbReference>
<dbReference type="InterPro" id="IPR038254">
    <property type="entry name" value="KIN17_WH-like_sf"/>
</dbReference>
<dbReference type="Pfam" id="PF25095">
    <property type="entry name" value="C2H2-zf_KIN17"/>
    <property type="match status" value="1"/>
</dbReference>
<dbReference type="Gene3D" id="2.30.30.30">
    <property type="match status" value="1"/>
</dbReference>
<dbReference type="InterPro" id="IPR041330">
    <property type="entry name" value="KN17_SH3"/>
</dbReference>
<proteinExistence type="inferred from homology"/>
<organism evidence="7 8">
    <name type="scientific">Plasmodiophora brassicae</name>
    <name type="common">Clubroot disease agent</name>
    <dbReference type="NCBI Taxonomy" id="37360"/>
    <lineage>
        <taxon>Eukaryota</taxon>
        <taxon>Sar</taxon>
        <taxon>Rhizaria</taxon>
        <taxon>Endomyxa</taxon>
        <taxon>Phytomyxea</taxon>
        <taxon>Plasmodiophorida</taxon>
        <taxon>Plasmodiophoridae</taxon>
        <taxon>Plasmodiophora</taxon>
    </lineage>
</organism>
<dbReference type="Pfam" id="PF10357">
    <property type="entry name" value="WH_KIN17"/>
    <property type="match status" value="1"/>
</dbReference>
<dbReference type="FunFam" id="1.10.10.2030:FF:000001">
    <property type="entry name" value="DNA/RNA-binding protein KIN17, putative"/>
    <property type="match status" value="1"/>
</dbReference>
<dbReference type="PANTHER" id="PTHR12805:SF0">
    <property type="entry name" value="DNA_RNA-BINDING PROTEIN KIN17"/>
    <property type="match status" value="1"/>
</dbReference>
<evidence type="ECO:0000313" key="8">
    <source>
        <dbReference type="Proteomes" id="UP000290189"/>
    </source>
</evidence>
<evidence type="ECO:0000256" key="5">
    <source>
        <dbReference type="SAM" id="MobiDB-lite"/>
    </source>
</evidence>
<dbReference type="SUPFAM" id="SSF57667">
    <property type="entry name" value="beta-beta-alpha zinc fingers"/>
    <property type="match status" value="1"/>
</dbReference>
<keyword evidence="3" id="KW-0863">Zinc-finger</keyword>
<dbReference type="InterPro" id="IPR019447">
    <property type="entry name" value="DNA/RNA-bd_Kin17_WH-like_dom"/>
</dbReference>
<keyword evidence="7" id="KW-0496">Mitochondrion</keyword>
<dbReference type="Proteomes" id="UP000290189">
    <property type="component" value="Unassembled WGS sequence"/>
</dbReference>
<dbReference type="PANTHER" id="PTHR12805">
    <property type="entry name" value="KIN17 KIN, ANTIGENIC DETERMINANT OF RECA PROTEIN HOMOLOG"/>
    <property type="match status" value="1"/>
</dbReference>
<dbReference type="Pfam" id="PF18131">
    <property type="entry name" value="KN17_SH3"/>
    <property type="match status" value="1"/>
</dbReference>
<evidence type="ECO:0000256" key="4">
    <source>
        <dbReference type="ARBA" id="ARBA00022833"/>
    </source>
</evidence>
<dbReference type="EMBL" id="OVEO01000004">
    <property type="protein sequence ID" value="SPQ95459.1"/>
    <property type="molecule type" value="Genomic_DNA"/>
</dbReference>
<dbReference type="InterPro" id="IPR036236">
    <property type="entry name" value="Znf_C2H2_sf"/>
</dbReference>
<reference evidence="7 8" key="1">
    <citation type="submission" date="2018-03" db="EMBL/GenBank/DDBJ databases">
        <authorList>
            <person name="Fogelqvist J."/>
        </authorList>
    </citation>
    <scope>NUCLEOTIDE SEQUENCE [LARGE SCALE GENOMIC DNA]</scope>
</reference>
<gene>
    <name evidence="7" type="ORF">PLBR_LOCUS2674</name>
</gene>
<dbReference type="Gene3D" id="1.10.10.2030">
    <property type="entry name" value="DNA/RNA-binding protein Kin17, conserved domain"/>
    <property type="match status" value="1"/>
</dbReference>